<sequence>MLWFGEAELMAEYVSVKRVSVQTHRHGADWRELPLWLIFRRGWVPSCRSIINGPMEKTSLWRCSPVQHTSILQMIQ</sequence>
<evidence type="ECO:0000313" key="2">
    <source>
        <dbReference type="Proteomes" id="UP000829447"/>
    </source>
</evidence>
<organism evidence="1 2">
    <name type="scientific">Pangasianodon gigas</name>
    <name type="common">Mekong giant catfish</name>
    <name type="synonym">Pangasius gigas</name>
    <dbReference type="NCBI Taxonomy" id="30993"/>
    <lineage>
        <taxon>Eukaryota</taxon>
        <taxon>Metazoa</taxon>
        <taxon>Chordata</taxon>
        <taxon>Craniata</taxon>
        <taxon>Vertebrata</taxon>
        <taxon>Euteleostomi</taxon>
        <taxon>Actinopterygii</taxon>
        <taxon>Neopterygii</taxon>
        <taxon>Teleostei</taxon>
        <taxon>Ostariophysi</taxon>
        <taxon>Siluriformes</taxon>
        <taxon>Pangasiidae</taxon>
        <taxon>Pangasianodon</taxon>
    </lineage>
</organism>
<comment type="caution">
    <text evidence="1">The sequence shown here is derived from an EMBL/GenBank/DDBJ whole genome shotgun (WGS) entry which is preliminary data.</text>
</comment>
<accession>A0ACC5WT86</accession>
<keyword evidence="2" id="KW-1185">Reference proteome</keyword>
<evidence type="ECO:0000313" key="1">
    <source>
        <dbReference type="EMBL" id="MCI4382277.1"/>
    </source>
</evidence>
<dbReference type="EMBL" id="CM040463">
    <property type="protein sequence ID" value="MCI4382277.1"/>
    <property type="molecule type" value="Genomic_DNA"/>
</dbReference>
<protein>
    <submittedName>
        <fullName evidence="1">Uncharacterized protein</fullName>
    </submittedName>
</protein>
<dbReference type="Proteomes" id="UP000829447">
    <property type="component" value="Linkage Group LG10"/>
</dbReference>
<reference evidence="1 2" key="1">
    <citation type="journal article" date="2022" name="bioRxiv">
        <title>An ancient truncated duplication of the anti-Mullerian hormone receptor type 2 gene is a potential conserved master sex determinant in the Pangasiidae catfish family.</title>
        <authorList>
            <person name="Wen M."/>
            <person name="Pan Q."/>
            <person name="Jouanno E."/>
            <person name="Montfort J."/>
            <person name="Zahm M."/>
            <person name="Cabau C."/>
            <person name="Klopp C."/>
            <person name="Iampietro C."/>
            <person name="Roques C."/>
            <person name="Bouchez O."/>
            <person name="Castinel A."/>
            <person name="Donnadieu C."/>
            <person name="Parrinello H."/>
            <person name="Poncet C."/>
            <person name="Belmonte E."/>
            <person name="Gautier V."/>
            <person name="Avarre J.-C."/>
            <person name="Dugue R."/>
            <person name="Gustiano R."/>
            <person name="Ha T.T.T."/>
            <person name="Campet M."/>
            <person name="Sriphairoj K."/>
            <person name="Ribolli J."/>
            <person name="de Almeida F.L."/>
            <person name="Desvignes T."/>
            <person name="Postlethwait J.H."/>
            <person name="Bucao C.F."/>
            <person name="Robinson-Rechavi M."/>
            <person name="Bobe J."/>
            <person name="Herpin A."/>
            <person name="Guiguen Y."/>
        </authorList>
    </citation>
    <scope>NUCLEOTIDE SEQUENCE [LARGE SCALE GENOMIC DNA]</scope>
    <source>
        <strain evidence="1">YG-Dec2019</strain>
    </source>
</reference>
<proteinExistence type="predicted"/>
<gene>
    <name evidence="1" type="ORF">PGIGA_G00013020</name>
</gene>
<name>A0ACC5WT86_PANGG</name>